<dbReference type="PANTHER" id="PTHR33542:SF3">
    <property type="entry name" value="SIROHYDROCHLORIN FERROCHELATASE, CHLOROPLASTIC"/>
    <property type="match status" value="1"/>
</dbReference>
<dbReference type="GO" id="GO:0016829">
    <property type="term" value="F:lyase activity"/>
    <property type="evidence" value="ECO:0007669"/>
    <property type="project" value="UniProtKB-KW"/>
</dbReference>
<dbReference type="EMBL" id="FUYJ01000008">
    <property type="protein sequence ID" value="SKB04327.1"/>
    <property type="molecule type" value="Genomic_DNA"/>
</dbReference>
<evidence type="ECO:0000313" key="4">
    <source>
        <dbReference type="Proteomes" id="UP000190042"/>
    </source>
</evidence>
<keyword evidence="4" id="KW-1185">Reference proteome</keyword>
<keyword evidence="2" id="KW-0456">Lyase</keyword>
<dbReference type="InterPro" id="IPR002762">
    <property type="entry name" value="CbiX-like"/>
</dbReference>
<proteinExistence type="predicted"/>
<accession>A0A1T4YR62</accession>
<dbReference type="Gene3D" id="3.40.50.1400">
    <property type="match status" value="2"/>
</dbReference>
<reference evidence="4" key="1">
    <citation type="submission" date="2017-02" db="EMBL/GenBank/DDBJ databases">
        <authorList>
            <person name="Varghese N."/>
            <person name="Submissions S."/>
        </authorList>
    </citation>
    <scope>NUCLEOTIDE SEQUENCE [LARGE SCALE GENOMIC DNA]</scope>
    <source>
        <strain evidence="4">DSM 23966</strain>
    </source>
</reference>
<dbReference type="AlphaFoldDB" id="A0A1T4YR62"/>
<dbReference type="Proteomes" id="UP000190042">
    <property type="component" value="Unassembled WGS sequence"/>
</dbReference>
<dbReference type="CDD" id="cd03414">
    <property type="entry name" value="CbiX_SirB_C"/>
    <property type="match status" value="1"/>
</dbReference>
<dbReference type="CDD" id="cd03416">
    <property type="entry name" value="CbiX_SirB_N"/>
    <property type="match status" value="1"/>
</dbReference>
<gene>
    <name evidence="3" type="ORF">SAMN04244570_3378</name>
</gene>
<sequence length="253" mass="28156">MRAILYICHGSRVKSGQQAALAFIEKTMETNPAPIQEACFLELADPSIAEGIAHCIARGATEIVAVPFLLLRAGHANVDIPAKLQDIMAHYPDVPLYYGEPIGVDERMINVLIERLQETTEQIPEDAAILLIGRGSSDPATKQDFARIQSLFQEKTGLRNVSVGYLAACEPFYEDEISRLLEQKPDNLYVLPYLLFTGILLKSIERTLKKINTSTAIHFCPALGYAPEIHTILNERADEAAERKRELYVPCYA</sequence>
<dbReference type="InterPro" id="IPR050963">
    <property type="entry name" value="Sirohydro_Cobaltochel/CbiX"/>
</dbReference>
<dbReference type="SUPFAM" id="SSF53800">
    <property type="entry name" value="Chelatase"/>
    <property type="match status" value="1"/>
</dbReference>
<evidence type="ECO:0000256" key="1">
    <source>
        <dbReference type="ARBA" id="ARBA00022723"/>
    </source>
</evidence>
<keyword evidence="1" id="KW-0479">Metal-binding</keyword>
<dbReference type="PANTHER" id="PTHR33542">
    <property type="entry name" value="SIROHYDROCHLORIN FERROCHELATASE, CHLOROPLASTIC"/>
    <property type="match status" value="1"/>
</dbReference>
<dbReference type="Pfam" id="PF01903">
    <property type="entry name" value="CbiX"/>
    <property type="match status" value="2"/>
</dbReference>
<name>A0A1T4YR62_9BACL</name>
<evidence type="ECO:0000313" key="3">
    <source>
        <dbReference type="EMBL" id="SKB04327.1"/>
    </source>
</evidence>
<dbReference type="RefSeq" id="WP_078818403.1">
    <property type="nucleotide sequence ID" value="NZ_FUYJ01000008.1"/>
</dbReference>
<protein>
    <submittedName>
        <fullName evidence="3">Sirohydrochlorin ferrochelatase</fullName>
    </submittedName>
</protein>
<organism evidence="3 4">
    <name type="scientific">Sporosarcina newyorkensis</name>
    <dbReference type="NCBI Taxonomy" id="759851"/>
    <lineage>
        <taxon>Bacteria</taxon>
        <taxon>Bacillati</taxon>
        <taxon>Bacillota</taxon>
        <taxon>Bacilli</taxon>
        <taxon>Bacillales</taxon>
        <taxon>Caryophanaceae</taxon>
        <taxon>Sporosarcina</taxon>
    </lineage>
</organism>
<evidence type="ECO:0000256" key="2">
    <source>
        <dbReference type="ARBA" id="ARBA00023239"/>
    </source>
</evidence>
<dbReference type="GO" id="GO:0046872">
    <property type="term" value="F:metal ion binding"/>
    <property type="evidence" value="ECO:0007669"/>
    <property type="project" value="UniProtKB-KW"/>
</dbReference>